<dbReference type="EMBL" id="GBRH01191599">
    <property type="protein sequence ID" value="JAE06297.1"/>
    <property type="molecule type" value="Transcribed_RNA"/>
</dbReference>
<name>A0A0A9F1T0_ARUDO</name>
<reference evidence="1" key="1">
    <citation type="submission" date="2014-09" db="EMBL/GenBank/DDBJ databases">
        <authorList>
            <person name="Magalhaes I.L.F."/>
            <person name="Oliveira U."/>
            <person name="Santos F.R."/>
            <person name="Vidigal T.H.D.A."/>
            <person name="Brescovit A.D."/>
            <person name="Santos A.J."/>
        </authorList>
    </citation>
    <scope>NUCLEOTIDE SEQUENCE</scope>
    <source>
        <tissue evidence="1">Shoot tissue taken approximately 20 cm above the soil surface</tissue>
    </source>
</reference>
<proteinExistence type="predicted"/>
<accession>A0A0A9F1T0</accession>
<sequence length="36" mass="4107">MLLLLCSNNFLKLSSIHIYYFIKAESKGATTFVLKV</sequence>
<protein>
    <submittedName>
        <fullName evidence="1">Uncharacterized protein</fullName>
    </submittedName>
</protein>
<dbReference type="AlphaFoldDB" id="A0A0A9F1T0"/>
<organism evidence="1">
    <name type="scientific">Arundo donax</name>
    <name type="common">Giant reed</name>
    <name type="synonym">Donax arundinaceus</name>
    <dbReference type="NCBI Taxonomy" id="35708"/>
    <lineage>
        <taxon>Eukaryota</taxon>
        <taxon>Viridiplantae</taxon>
        <taxon>Streptophyta</taxon>
        <taxon>Embryophyta</taxon>
        <taxon>Tracheophyta</taxon>
        <taxon>Spermatophyta</taxon>
        <taxon>Magnoliopsida</taxon>
        <taxon>Liliopsida</taxon>
        <taxon>Poales</taxon>
        <taxon>Poaceae</taxon>
        <taxon>PACMAD clade</taxon>
        <taxon>Arundinoideae</taxon>
        <taxon>Arundineae</taxon>
        <taxon>Arundo</taxon>
    </lineage>
</organism>
<reference evidence="1" key="2">
    <citation type="journal article" date="2015" name="Data Brief">
        <title>Shoot transcriptome of the giant reed, Arundo donax.</title>
        <authorList>
            <person name="Barrero R.A."/>
            <person name="Guerrero F.D."/>
            <person name="Moolhuijzen P."/>
            <person name="Goolsby J.A."/>
            <person name="Tidwell J."/>
            <person name="Bellgard S.E."/>
            <person name="Bellgard M.I."/>
        </authorList>
    </citation>
    <scope>NUCLEOTIDE SEQUENCE</scope>
    <source>
        <tissue evidence="1">Shoot tissue taken approximately 20 cm above the soil surface</tissue>
    </source>
</reference>
<evidence type="ECO:0000313" key="1">
    <source>
        <dbReference type="EMBL" id="JAE06297.1"/>
    </source>
</evidence>